<dbReference type="Pfam" id="PF00903">
    <property type="entry name" value="Glyoxalase"/>
    <property type="match status" value="1"/>
</dbReference>
<organism evidence="2 3">
    <name type="scientific">Aetokthonos hydrillicola Thurmond2011</name>
    <dbReference type="NCBI Taxonomy" id="2712845"/>
    <lineage>
        <taxon>Bacteria</taxon>
        <taxon>Bacillati</taxon>
        <taxon>Cyanobacteriota</taxon>
        <taxon>Cyanophyceae</taxon>
        <taxon>Nostocales</taxon>
        <taxon>Hapalosiphonaceae</taxon>
        <taxon>Aetokthonos</taxon>
    </lineage>
</organism>
<dbReference type="InterPro" id="IPR029068">
    <property type="entry name" value="Glyas_Bleomycin-R_OHBP_Dase"/>
</dbReference>
<proteinExistence type="predicted"/>
<evidence type="ECO:0000259" key="1">
    <source>
        <dbReference type="PROSITE" id="PS51819"/>
    </source>
</evidence>
<reference evidence="3" key="1">
    <citation type="journal article" date="2021" name="Science">
        <title>Hunting the eagle killer: A cyanobacterial neurotoxin causes vacuolar myelinopathy.</title>
        <authorList>
            <person name="Breinlinger S."/>
            <person name="Phillips T.J."/>
            <person name="Haram B.N."/>
            <person name="Mares J."/>
            <person name="Martinez Yerena J.A."/>
            <person name="Hrouzek P."/>
            <person name="Sobotka R."/>
            <person name="Henderson W.M."/>
            <person name="Schmieder P."/>
            <person name="Williams S.M."/>
            <person name="Lauderdale J.D."/>
            <person name="Wilde H.D."/>
            <person name="Gerrin W."/>
            <person name="Kust A."/>
            <person name="Washington J.W."/>
            <person name="Wagner C."/>
            <person name="Geier B."/>
            <person name="Liebeke M."/>
            <person name="Enke H."/>
            <person name="Niedermeyer T.H.J."/>
            <person name="Wilde S.B."/>
        </authorList>
    </citation>
    <scope>NUCLEOTIDE SEQUENCE [LARGE SCALE GENOMIC DNA]</scope>
    <source>
        <strain evidence="3">Thurmond2011</strain>
    </source>
</reference>
<dbReference type="InterPro" id="IPR004360">
    <property type="entry name" value="Glyas_Fos-R_dOase_dom"/>
</dbReference>
<comment type="caution">
    <text evidence="2">The sequence shown here is derived from an EMBL/GenBank/DDBJ whole genome shotgun (WGS) entry which is preliminary data.</text>
</comment>
<dbReference type="CDD" id="cd06587">
    <property type="entry name" value="VOC"/>
    <property type="match status" value="1"/>
</dbReference>
<dbReference type="Proteomes" id="UP000667802">
    <property type="component" value="Unassembled WGS sequence"/>
</dbReference>
<feature type="domain" description="VOC" evidence="1">
    <location>
        <begin position="4"/>
        <end position="112"/>
    </location>
</feature>
<dbReference type="RefSeq" id="WP_208345049.1">
    <property type="nucleotide sequence ID" value="NZ_CAWQFN010000576.1"/>
</dbReference>
<protein>
    <submittedName>
        <fullName evidence="2">VOC family protein</fullName>
    </submittedName>
</protein>
<sequence>MSIQEAFTSVAVSDLHAALTWYERLLGRQPDMIPNDNEAVWQLSGKAWLYIIGDAQRSGKTLITLIVDNLDSHVAEFNERGISFEFVEKDSKIYRRVAVSDPEGNTFQFTELTSKDN</sequence>
<gene>
    <name evidence="2" type="ORF">G7B40_031210</name>
</gene>
<dbReference type="InterPro" id="IPR037523">
    <property type="entry name" value="VOC_core"/>
</dbReference>
<accession>A0AAP5IGR9</accession>
<dbReference type="EMBL" id="JAALHA020000021">
    <property type="protein sequence ID" value="MDR9898995.1"/>
    <property type="molecule type" value="Genomic_DNA"/>
</dbReference>
<dbReference type="AlphaFoldDB" id="A0AAP5IGR9"/>
<dbReference type="SUPFAM" id="SSF54593">
    <property type="entry name" value="Glyoxalase/Bleomycin resistance protein/Dihydroxybiphenyl dioxygenase"/>
    <property type="match status" value="1"/>
</dbReference>
<evidence type="ECO:0000313" key="3">
    <source>
        <dbReference type="Proteomes" id="UP000667802"/>
    </source>
</evidence>
<dbReference type="PROSITE" id="PS51819">
    <property type="entry name" value="VOC"/>
    <property type="match status" value="1"/>
</dbReference>
<keyword evidence="3" id="KW-1185">Reference proteome</keyword>
<evidence type="ECO:0000313" key="2">
    <source>
        <dbReference type="EMBL" id="MDR9898995.1"/>
    </source>
</evidence>
<name>A0AAP5IGR9_9CYAN</name>
<dbReference type="Gene3D" id="3.10.180.10">
    <property type="entry name" value="2,3-Dihydroxybiphenyl 1,2-Dioxygenase, domain 1"/>
    <property type="match status" value="1"/>
</dbReference>